<keyword evidence="6 7" id="KW-0472">Membrane</keyword>
<feature type="domain" description="ABC transmembrane type-1" evidence="8">
    <location>
        <begin position="227"/>
        <end position="407"/>
    </location>
</feature>
<accession>A0A0F9KWN3</accession>
<dbReference type="Gene3D" id="1.10.3720.10">
    <property type="entry name" value="MetI-like"/>
    <property type="match status" value="1"/>
</dbReference>
<dbReference type="InterPro" id="IPR000515">
    <property type="entry name" value="MetI-like"/>
</dbReference>
<dbReference type="SUPFAM" id="SSF161098">
    <property type="entry name" value="MetI-like"/>
    <property type="match status" value="1"/>
</dbReference>
<dbReference type="GO" id="GO:0055085">
    <property type="term" value="P:transmembrane transport"/>
    <property type="evidence" value="ECO:0007669"/>
    <property type="project" value="InterPro"/>
</dbReference>
<evidence type="ECO:0000256" key="3">
    <source>
        <dbReference type="ARBA" id="ARBA00022475"/>
    </source>
</evidence>
<dbReference type="CDD" id="cd06261">
    <property type="entry name" value="TM_PBP2"/>
    <property type="match status" value="1"/>
</dbReference>
<feature type="transmembrane region" description="Helical" evidence="7">
    <location>
        <begin position="226"/>
        <end position="248"/>
    </location>
</feature>
<gene>
    <name evidence="9" type="ORF">LCGC14_1352180</name>
</gene>
<dbReference type="EMBL" id="LAZR01008367">
    <property type="protein sequence ID" value="KKM79216.1"/>
    <property type="molecule type" value="Genomic_DNA"/>
</dbReference>
<evidence type="ECO:0000256" key="1">
    <source>
        <dbReference type="ARBA" id="ARBA00004651"/>
    </source>
</evidence>
<keyword evidence="2" id="KW-0813">Transport</keyword>
<evidence type="ECO:0000313" key="9">
    <source>
        <dbReference type="EMBL" id="KKM79216.1"/>
    </source>
</evidence>
<evidence type="ECO:0000259" key="8">
    <source>
        <dbReference type="PROSITE" id="PS50928"/>
    </source>
</evidence>
<evidence type="ECO:0000256" key="7">
    <source>
        <dbReference type="SAM" id="Phobius"/>
    </source>
</evidence>
<dbReference type="Pfam" id="PF00528">
    <property type="entry name" value="BPD_transp_1"/>
    <property type="match status" value="1"/>
</dbReference>
<comment type="subcellular location">
    <subcellularLocation>
        <location evidence="1">Cell membrane</location>
        <topology evidence="1">Multi-pass membrane protein</topology>
    </subcellularLocation>
</comment>
<protein>
    <recommendedName>
        <fullName evidence="8">ABC transmembrane type-1 domain-containing protein</fullName>
    </recommendedName>
</protein>
<reference evidence="9" key="1">
    <citation type="journal article" date="2015" name="Nature">
        <title>Complex archaea that bridge the gap between prokaryotes and eukaryotes.</title>
        <authorList>
            <person name="Spang A."/>
            <person name="Saw J.H."/>
            <person name="Jorgensen S.L."/>
            <person name="Zaremba-Niedzwiedzka K."/>
            <person name="Martijn J."/>
            <person name="Lind A.E."/>
            <person name="van Eijk R."/>
            <person name="Schleper C."/>
            <person name="Guy L."/>
            <person name="Ettema T.J."/>
        </authorList>
    </citation>
    <scope>NUCLEOTIDE SEQUENCE</scope>
</reference>
<dbReference type="PROSITE" id="PS50928">
    <property type="entry name" value="ABC_TM1"/>
    <property type="match status" value="1"/>
</dbReference>
<feature type="transmembrane region" description="Helical" evidence="7">
    <location>
        <begin position="388"/>
        <end position="407"/>
    </location>
</feature>
<evidence type="ECO:0000256" key="5">
    <source>
        <dbReference type="ARBA" id="ARBA00022989"/>
    </source>
</evidence>
<dbReference type="FunFam" id="1.10.3720.10:FF:000003">
    <property type="entry name" value="Aliphatic sulfonate ABC transporter permease"/>
    <property type="match status" value="1"/>
</dbReference>
<feature type="transmembrane region" description="Helical" evidence="7">
    <location>
        <begin position="268"/>
        <end position="287"/>
    </location>
</feature>
<organism evidence="9">
    <name type="scientific">marine sediment metagenome</name>
    <dbReference type="NCBI Taxonomy" id="412755"/>
    <lineage>
        <taxon>unclassified sequences</taxon>
        <taxon>metagenomes</taxon>
        <taxon>ecological metagenomes</taxon>
    </lineage>
</organism>
<dbReference type="GO" id="GO:0010438">
    <property type="term" value="P:cellular response to sulfur starvation"/>
    <property type="evidence" value="ECO:0007669"/>
    <property type="project" value="TreeGrafter"/>
</dbReference>
<name>A0A0F9KWN3_9ZZZZ</name>
<feature type="transmembrane region" description="Helical" evidence="7">
    <location>
        <begin position="346"/>
        <end position="367"/>
    </location>
</feature>
<comment type="caution">
    <text evidence="9">The sequence shown here is derived from an EMBL/GenBank/DDBJ whole genome shotgun (WGS) entry which is preliminary data.</text>
</comment>
<dbReference type="PANTHER" id="PTHR30151">
    <property type="entry name" value="ALKANE SULFONATE ABC TRANSPORTER-RELATED, MEMBRANE SUBUNIT"/>
    <property type="match status" value="1"/>
</dbReference>
<dbReference type="InterPro" id="IPR035906">
    <property type="entry name" value="MetI-like_sf"/>
</dbReference>
<proteinExistence type="predicted"/>
<keyword evidence="3" id="KW-1003">Cell membrane</keyword>
<keyword evidence="4 7" id="KW-0812">Transmembrane</keyword>
<dbReference type="GO" id="GO:0005886">
    <property type="term" value="C:plasma membrane"/>
    <property type="evidence" value="ECO:0007669"/>
    <property type="project" value="UniProtKB-SubCell"/>
</dbReference>
<dbReference type="PANTHER" id="PTHR30151:SF25">
    <property type="entry name" value="TAURINE TRANSPORT SYSTEM PERMEASE PROTEIN TAUC"/>
    <property type="match status" value="1"/>
</dbReference>
<evidence type="ECO:0000256" key="4">
    <source>
        <dbReference type="ARBA" id="ARBA00022692"/>
    </source>
</evidence>
<dbReference type="AlphaFoldDB" id="A0A0F9KWN3"/>
<feature type="transmembrane region" description="Helical" evidence="7">
    <location>
        <begin position="294"/>
        <end position="318"/>
    </location>
</feature>
<evidence type="ECO:0000256" key="2">
    <source>
        <dbReference type="ARBA" id="ARBA00022448"/>
    </source>
</evidence>
<feature type="transmembrane region" description="Helical" evidence="7">
    <location>
        <begin position="6"/>
        <end position="22"/>
    </location>
</feature>
<sequence>MIVLAIYIAVFCAAFVIVRLGANKIRSRRDFTSLKTVTFGDESAVRPDRWASILSVLTLFFLWGAFTNSDWVPFHAPGPFVGDTQFTYTMEAPDGTRDDATVHARVFPTGQDADPQDIAPGSGFAKDDSISLAAWRSGLLLMDKNDDIKRNEGARIVAIDGQPVTPGSRVDVSDGTVVVTSKGSLNFVPDAGMQMEPIWLPSPEAVVARILEISERGYQNFTLLEHLYWSLFRVIVGFLCGAIIGIPLGYAMGLSGWFRGWFDPIVEFMRPVPPLALIPLVIIWAGIGESGKIILLFLAALWIMAISARAGVSGVAIAKVHAAYSLGASRWQVLRHVIVPNSLPEIFTGARVAMGVCWGAVVAAELVAAEKGAGMMIMVASRFQLTDIVLMGIILIGVIGFSIDILMRKAEDWLVPWKGRT</sequence>
<keyword evidence="5 7" id="KW-1133">Transmembrane helix</keyword>
<evidence type="ECO:0000256" key="6">
    <source>
        <dbReference type="ARBA" id="ARBA00023136"/>
    </source>
</evidence>